<dbReference type="SUPFAM" id="SSF53850">
    <property type="entry name" value="Periplasmic binding protein-like II"/>
    <property type="match status" value="1"/>
</dbReference>
<evidence type="ECO:0000313" key="2">
    <source>
        <dbReference type="EMBL" id="QJE73151.1"/>
    </source>
</evidence>
<feature type="chain" id="PRO_5032942638" evidence="1">
    <location>
        <begin position="29"/>
        <end position="338"/>
    </location>
</feature>
<proteinExistence type="predicted"/>
<keyword evidence="1" id="KW-0732">Signal</keyword>
<dbReference type="EMBL" id="CP051775">
    <property type="protein sequence ID" value="QJE73151.1"/>
    <property type="molecule type" value="Genomic_DNA"/>
</dbReference>
<evidence type="ECO:0000256" key="1">
    <source>
        <dbReference type="SAM" id="SignalP"/>
    </source>
</evidence>
<gene>
    <name evidence="2" type="ORF">HHL28_08680</name>
</gene>
<dbReference type="PANTHER" id="PTHR42941">
    <property type="entry name" value="SLL1037 PROTEIN"/>
    <property type="match status" value="1"/>
</dbReference>
<dbReference type="PANTHER" id="PTHR42941:SF1">
    <property type="entry name" value="SLL1037 PROTEIN"/>
    <property type="match status" value="1"/>
</dbReference>
<feature type="signal peptide" evidence="1">
    <location>
        <begin position="1"/>
        <end position="28"/>
    </location>
</feature>
<dbReference type="Pfam" id="PF16868">
    <property type="entry name" value="NMT1_3"/>
    <property type="match status" value="1"/>
</dbReference>
<dbReference type="NCBIfam" id="TIGR02122">
    <property type="entry name" value="TRAP_TAXI"/>
    <property type="match status" value="1"/>
</dbReference>
<dbReference type="Gene3D" id="3.40.190.10">
    <property type="entry name" value="Periplasmic binding protein-like II"/>
    <property type="match status" value="2"/>
</dbReference>
<organism evidence="2 3">
    <name type="scientific">Aerophototrophica crusticola</name>
    <dbReference type="NCBI Taxonomy" id="1709002"/>
    <lineage>
        <taxon>Bacteria</taxon>
        <taxon>Pseudomonadati</taxon>
        <taxon>Pseudomonadota</taxon>
        <taxon>Alphaproteobacteria</taxon>
        <taxon>Rhodospirillales</taxon>
        <taxon>Rhodospirillaceae</taxon>
        <taxon>Aerophototrophica</taxon>
    </lineage>
</organism>
<dbReference type="AlphaFoldDB" id="A0A858R6W8"/>
<accession>A0A858R6W8</accession>
<protein>
    <submittedName>
        <fullName evidence="2">TAXI family TRAP transporter solute-binding subunit</fullName>
    </submittedName>
</protein>
<dbReference type="KEGG" id="acru:HHL28_08680"/>
<keyword evidence="3" id="KW-1185">Reference proteome</keyword>
<evidence type="ECO:0000313" key="3">
    <source>
        <dbReference type="Proteomes" id="UP000501891"/>
    </source>
</evidence>
<dbReference type="InterPro" id="IPR011852">
    <property type="entry name" value="TRAP_TAXI"/>
</dbReference>
<dbReference type="Proteomes" id="UP000501891">
    <property type="component" value="Chromosome"/>
</dbReference>
<reference evidence="2" key="1">
    <citation type="submission" date="2020-04" db="EMBL/GenBank/DDBJ databases">
        <title>A desert anoxygenic phototrophic bacterium fixes CO2 using RubisCO under aerobic conditions.</title>
        <authorList>
            <person name="Tang K."/>
        </authorList>
    </citation>
    <scope>NUCLEOTIDE SEQUENCE [LARGE SCALE GENOMIC DNA]</scope>
    <source>
        <strain evidence="2">MIMtkB3</strain>
    </source>
</reference>
<sequence>MSFPPFAPARRLGILAASLAFLAFPAAAQTKPSAPDPAPAPARAPVVLGTGAVTGLYYPVGGALCRVMNDEVGRNGPRCLVEATEGSVENLTALRAGLLDFALVQSDWQYQALKGEGRFAAAGPFADLRAVMSLHAETLTILARPEAGVTGPEALAGKRVSLGPKGSALRGLAETVLAAAGAGKFAETQDLPSPEAVAALCEGRVDVAVFAVGHPNGAIRDAVTDCGAVPVPLAGDAMRKLLAERPWFVTTRIPARLYPGIDTDIPTVGLIATLVTTAKADESLVHALVKAVLDEFDTLRGEHPALEGLQVDTLANLGRSAPLHPGAVAALKEAGLAP</sequence>
<name>A0A858R6W8_9PROT</name>
<dbReference type="CDD" id="cd13568">
    <property type="entry name" value="PBP2_TAXI_TRAP_like_3"/>
    <property type="match status" value="1"/>
</dbReference>